<evidence type="ECO:0000256" key="2">
    <source>
        <dbReference type="SAM" id="Phobius"/>
    </source>
</evidence>
<sequence length="666" mass="72977">MHWYGQIQLWRRSGLIGGGFYSTQGSGTQLIINGKIIFDNCTSSGYGGGQNLEASGSASVINITGELEFKQCHTSTFGGGLYASIRNKAVIEINNASFINCSANTGGGLNLNLSTNAYFAIYGISSFTDCNCSLFGGGIYIMIDGGTVNFNQSSKVMFVNCRCSLQNGGGMYCSISNFGQMIVNNMKLNNCYSRRDGGGIYASIESEGQLILDKSCEFYQCESHGNGGGIFAIIDSTTQCSFMIKDALIHQCTSLNSTNSSLSYPRSGFGGGLFLGVNGDYSPSTELIDLHGMKIYNNSADKGGQSLYIVMIKIEEFCKYGILGEYVKGNYSDTYSNEQELVGISIDFSTFNDSTSEIIEQQQQPLEFLWRILGILKSAQVVVNISNPNGKLIFHLEGSRMVPGYLNVKIFELRDKTQEEIDQEEQQIKYKHNKNILKSLKRASTQSSIALKYQKGNHKQISINSNLKIKQNTCNYKNEIIYPPEDGLSNPISIEGEIQSEQKATIEMNDGSWLNYKQKVYGIVISNDRNIFTGKEGIDIEVDETAAVQLEIIIEEDDKKEGNGIPIGVIVGIAVGALALVAVFIIIIIVAVFISKKKKAKKVVRAYGPEMRLRNLPMENKFPQNSHSLDAVSKAMESITNSPTLAIEDGKNAVSWVSGVDFLARS</sequence>
<keyword evidence="1" id="KW-0175">Coiled coil</keyword>
<gene>
    <name evidence="3" type="ORF">EZS28_035889</name>
</gene>
<organism evidence="3 4">
    <name type="scientific">Streblomastix strix</name>
    <dbReference type="NCBI Taxonomy" id="222440"/>
    <lineage>
        <taxon>Eukaryota</taxon>
        <taxon>Metamonada</taxon>
        <taxon>Preaxostyla</taxon>
        <taxon>Oxymonadida</taxon>
        <taxon>Streblomastigidae</taxon>
        <taxon>Streblomastix</taxon>
    </lineage>
</organism>
<proteinExistence type="predicted"/>
<dbReference type="Proteomes" id="UP000324800">
    <property type="component" value="Unassembled WGS sequence"/>
</dbReference>
<dbReference type="AlphaFoldDB" id="A0A5J4UEF0"/>
<accession>A0A5J4UEF0</accession>
<feature type="transmembrane region" description="Helical" evidence="2">
    <location>
        <begin position="567"/>
        <end position="594"/>
    </location>
</feature>
<comment type="caution">
    <text evidence="3">The sequence shown here is derived from an EMBL/GenBank/DDBJ whole genome shotgun (WGS) entry which is preliminary data.</text>
</comment>
<evidence type="ECO:0000313" key="3">
    <source>
        <dbReference type="EMBL" id="KAA6368584.1"/>
    </source>
</evidence>
<evidence type="ECO:0000313" key="4">
    <source>
        <dbReference type="Proteomes" id="UP000324800"/>
    </source>
</evidence>
<name>A0A5J4UEF0_9EUKA</name>
<keyword evidence="2" id="KW-1133">Transmembrane helix</keyword>
<reference evidence="3 4" key="1">
    <citation type="submission" date="2019-03" db="EMBL/GenBank/DDBJ databases">
        <title>Single cell metagenomics reveals metabolic interactions within the superorganism composed of flagellate Streblomastix strix and complex community of Bacteroidetes bacteria on its surface.</title>
        <authorList>
            <person name="Treitli S.C."/>
            <person name="Kolisko M."/>
            <person name="Husnik F."/>
            <person name="Keeling P."/>
            <person name="Hampl V."/>
        </authorList>
    </citation>
    <scope>NUCLEOTIDE SEQUENCE [LARGE SCALE GENOMIC DNA]</scope>
    <source>
        <strain evidence="3">ST1C</strain>
    </source>
</reference>
<protein>
    <submittedName>
        <fullName evidence="3">Uncharacterized protein</fullName>
    </submittedName>
</protein>
<keyword evidence="2" id="KW-0472">Membrane</keyword>
<evidence type="ECO:0000256" key="1">
    <source>
        <dbReference type="SAM" id="Coils"/>
    </source>
</evidence>
<feature type="coiled-coil region" evidence="1">
    <location>
        <begin position="407"/>
        <end position="434"/>
    </location>
</feature>
<keyword evidence="2" id="KW-0812">Transmembrane</keyword>
<dbReference type="EMBL" id="SNRW01017204">
    <property type="protein sequence ID" value="KAA6368584.1"/>
    <property type="molecule type" value="Genomic_DNA"/>
</dbReference>